<organism evidence="3 4">
    <name type="scientific">Marinirhabdus gelatinilytica</name>
    <dbReference type="NCBI Taxonomy" id="1703343"/>
    <lineage>
        <taxon>Bacteria</taxon>
        <taxon>Pseudomonadati</taxon>
        <taxon>Bacteroidota</taxon>
        <taxon>Flavobacteriia</taxon>
        <taxon>Flavobacteriales</taxon>
        <taxon>Flavobacteriaceae</taxon>
    </lineage>
</organism>
<dbReference type="OrthoDB" id="1068986at2"/>
<dbReference type="Pfam" id="PF09697">
    <property type="entry name" value="Porph_ging"/>
    <property type="match status" value="1"/>
</dbReference>
<dbReference type="NCBIfam" id="TIGR01200">
    <property type="entry name" value="GLPGLI"/>
    <property type="match status" value="1"/>
</dbReference>
<evidence type="ECO:0000313" key="3">
    <source>
        <dbReference type="EMBL" id="RDK83822.1"/>
    </source>
</evidence>
<comment type="caution">
    <text evidence="3">The sequence shown here is derived from an EMBL/GenBank/DDBJ whole genome shotgun (WGS) entry which is preliminary data.</text>
</comment>
<dbReference type="EMBL" id="QRAO01000006">
    <property type="protein sequence ID" value="RDK83822.1"/>
    <property type="molecule type" value="Genomic_DNA"/>
</dbReference>
<feature type="chain" id="PRO_5016843520" evidence="2">
    <location>
        <begin position="21"/>
        <end position="276"/>
    </location>
</feature>
<protein>
    <submittedName>
        <fullName evidence="3">GLPGLI family protein</fullName>
    </submittedName>
</protein>
<evidence type="ECO:0000313" key="4">
    <source>
        <dbReference type="Proteomes" id="UP000255317"/>
    </source>
</evidence>
<evidence type="ECO:0000256" key="2">
    <source>
        <dbReference type="SAM" id="SignalP"/>
    </source>
</evidence>
<keyword evidence="4" id="KW-1185">Reference proteome</keyword>
<dbReference type="AlphaFoldDB" id="A0A370Q633"/>
<keyword evidence="2" id="KW-0732">Signal</keyword>
<evidence type="ECO:0000256" key="1">
    <source>
        <dbReference type="SAM" id="MobiDB-lite"/>
    </source>
</evidence>
<feature type="region of interest" description="Disordered" evidence="1">
    <location>
        <begin position="253"/>
        <end position="276"/>
    </location>
</feature>
<accession>A0A370Q633</accession>
<sequence length="276" mass="31064">MKTIVHVLVLLICFTSTALAQKFEGIATYKTDRKVDIKMDGEGMDDAIQEQMAAMLRKQFQKEFTLTFTKNESIYEEVEGLDAPAPKASNGLSIVVSGGSDILYRNISENSFTNQTEIMGKQFLIEDSLQKPEWILEKETKNIGNYTCFKATRSREVKEQQLTSESDSLVEVTKLVTTIAWYTLDIPLQHGPSDYWGLPGLILQVEDGDLTILCSKIVLNPTEEITIEAPKKGKKVSEAAFEKIQKKKNEEMMERFKSDGRKKKDGNSFSIKIGGQ</sequence>
<proteinExistence type="predicted"/>
<dbReference type="InterPro" id="IPR005901">
    <property type="entry name" value="GLPGLI"/>
</dbReference>
<reference evidence="3 4" key="1">
    <citation type="submission" date="2018-07" db="EMBL/GenBank/DDBJ databases">
        <title>Genomic Encyclopedia of Type Strains, Phase IV (KMG-IV): sequencing the most valuable type-strain genomes for metagenomic binning, comparative biology and taxonomic classification.</title>
        <authorList>
            <person name="Goeker M."/>
        </authorList>
    </citation>
    <scope>NUCLEOTIDE SEQUENCE [LARGE SCALE GENOMIC DNA]</scope>
    <source>
        <strain evidence="3 4">DSM 101478</strain>
    </source>
</reference>
<dbReference type="RefSeq" id="WP_115124544.1">
    <property type="nucleotide sequence ID" value="NZ_QRAO01000006.1"/>
</dbReference>
<name>A0A370Q633_9FLAO</name>
<dbReference type="Proteomes" id="UP000255317">
    <property type="component" value="Unassembled WGS sequence"/>
</dbReference>
<gene>
    <name evidence="3" type="ORF">C8D94_10635</name>
</gene>
<feature type="signal peptide" evidence="2">
    <location>
        <begin position="1"/>
        <end position="20"/>
    </location>
</feature>